<evidence type="ECO:0000313" key="3">
    <source>
        <dbReference type="EMBL" id="SAI74543.1"/>
    </source>
</evidence>
<protein>
    <submittedName>
        <fullName evidence="3">Mannose-6-phosphate isomerase</fullName>
        <ecNumber evidence="3">5.3.1.8</ecNumber>
    </submittedName>
</protein>
<dbReference type="OrthoDB" id="9806359at2"/>
<gene>
    <name evidence="3" type="primary">pmi</name>
    <name evidence="3" type="ORF">SAMEA3906486_05259</name>
</gene>
<dbReference type="EC" id="5.3.1.8" evidence="3"/>
<comment type="similarity">
    <text evidence="1">Belongs to the N-acylglucosamine 2-epimerase family.</text>
</comment>
<dbReference type="RefSeq" id="WP_066133918.1">
    <property type="nucleotide sequence ID" value="NZ_FKIF01000010.1"/>
</dbReference>
<keyword evidence="2 3" id="KW-0413">Isomerase</keyword>
<evidence type="ECO:0000256" key="1">
    <source>
        <dbReference type="ARBA" id="ARBA00008558"/>
    </source>
</evidence>
<dbReference type="AlphaFoldDB" id="A0A157SWV2"/>
<dbReference type="GO" id="GO:0004476">
    <property type="term" value="F:mannose-6-phosphate isomerase activity"/>
    <property type="evidence" value="ECO:0007669"/>
    <property type="project" value="UniProtKB-EC"/>
</dbReference>
<dbReference type="InterPro" id="IPR008928">
    <property type="entry name" value="6-hairpin_glycosidase_sf"/>
</dbReference>
<dbReference type="GO" id="GO:0005975">
    <property type="term" value="P:carbohydrate metabolic process"/>
    <property type="evidence" value="ECO:0007669"/>
    <property type="project" value="InterPro"/>
</dbReference>
<keyword evidence="4" id="KW-1185">Reference proteome</keyword>
<dbReference type="InterPro" id="IPR010819">
    <property type="entry name" value="AGE/CE"/>
</dbReference>
<proteinExistence type="inferred from homology"/>
<reference evidence="3 4" key="1">
    <citation type="submission" date="2016-04" db="EMBL/GenBank/DDBJ databases">
        <authorList>
            <consortium name="Pathogen Informatics"/>
        </authorList>
    </citation>
    <scope>NUCLEOTIDE SEQUENCE [LARGE SCALE GENOMIC DNA]</scope>
    <source>
        <strain evidence="3 4">H050680373</strain>
    </source>
</reference>
<accession>A0A157SWV2</accession>
<evidence type="ECO:0000256" key="2">
    <source>
        <dbReference type="ARBA" id="ARBA00023235"/>
    </source>
</evidence>
<dbReference type="PANTHER" id="PTHR15108">
    <property type="entry name" value="N-ACYLGLUCOSAMINE-2-EPIMERASE"/>
    <property type="match status" value="1"/>
</dbReference>
<dbReference type="EMBL" id="FKIF01000010">
    <property type="protein sequence ID" value="SAI74543.1"/>
    <property type="molecule type" value="Genomic_DNA"/>
</dbReference>
<dbReference type="STRING" id="288768.SAMEA3906486_05259"/>
<dbReference type="SUPFAM" id="SSF48208">
    <property type="entry name" value="Six-hairpin glycosidases"/>
    <property type="match status" value="1"/>
</dbReference>
<dbReference type="Proteomes" id="UP000076848">
    <property type="component" value="Unassembled WGS sequence"/>
</dbReference>
<dbReference type="Gene3D" id="1.50.10.10">
    <property type="match status" value="1"/>
</dbReference>
<dbReference type="Pfam" id="PF07221">
    <property type="entry name" value="GlcNAc_2-epim"/>
    <property type="match status" value="1"/>
</dbReference>
<organism evidence="3 4">
    <name type="scientific">Bordetella ansorpii</name>
    <dbReference type="NCBI Taxonomy" id="288768"/>
    <lineage>
        <taxon>Bacteria</taxon>
        <taxon>Pseudomonadati</taxon>
        <taxon>Pseudomonadota</taxon>
        <taxon>Betaproteobacteria</taxon>
        <taxon>Burkholderiales</taxon>
        <taxon>Alcaligenaceae</taxon>
        <taxon>Bordetella</taxon>
    </lineage>
</organism>
<evidence type="ECO:0000313" key="4">
    <source>
        <dbReference type="Proteomes" id="UP000076848"/>
    </source>
</evidence>
<name>A0A157SWV2_9BORD</name>
<dbReference type="InterPro" id="IPR012341">
    <property type="entry name" value="6hp_glycosidase-like_sf"/>
</dbReference>
<sequence>MPHALADTVHALRRHLDDVVLPQWRQAGFNAVLGLPHEAISQEGVPLPDERYRAMACARQLYVHARAPGQAAAAHATLLFDGLLRHFHDTASGNWRFSVDAEARPLDTTQDLYTYAFVIFASAVYFGRTRDPRARKAMLSTTQAVEARFRRPDGGYDAALSAAGVALRGPEQNPVMHLTEAYLAAARVAEPAWFAQKLRDIADDVAGRHLDARTQCIAELPLGTAGNRIEPGHQFEWMALLQSAPQVYDGLSLTLAMPRGSLWARGQGVDGSTAGVCAALDPAGQVRDPLQRIWAQTEYARYLALVGDYPALAGQLAQFRARFLHDTGWREVLRPDGELARADMPATTPYHLSTCYEALENVLETLAK</sequence>